<reference evidence="1 2" key="1">
    <citation type="submission" date="2024-06" db="EMBL/GenBank/DDBJ databases">
        <title>A chromosome level genome sequence of Diviner's sage (Salvia divinorum).</title>
        <authorList>
            <person name="Ford S.A."/>
            <person name="Ro D.-K."/>
            <person name="Ness R.W."/>
            <person name="Phillips M.A."/>
        </authorList>
    </citation>
    <scope>NUCLEOTIDE SEQUENCE [LARGE SCALE GENOMIC DNA]</scope>
    <source>
        <strain evidence="1">SAF-2024a</strain>
        <tissue evidence="1">Leaf</tissue>
    </source>
</reference>
<dbReference type="Proteomes" id="UP001567538">
    <property type="component" value="Unassembled WGS sequence"/>
</dbReference>
<accession>A0ABD1HUY0</accession>
<organism evidence="1 2">
    <name type="scientific">Salvia divinorum</name>
    <name type="common">Maria pastora</name>
    <name type="synonym">Diviner's sage</name>
    <dbReference type="NCBI Taxonomy" id="28513"/>
    <lineage>
        <taxon>Eukaryota</taxon>
        <taxon>Viridiplantae</taxon>
        <taxon>Streptophyta</taxon>
        <taxon>Embryophyta</taxon>
        <taxon>Tracheophyta</taxon>
        <taxon>Spermatophyta</taxon>
        <taxon>Magnoliopsida</taxon>
        <taxon>eudicotyledons</taxon>
        <taxon>Gunneridae</taxon>
        <taxon>Pentapetalae</taxon>
        <taxon>asterids</taxon>
        <taxon>lamiids</taxon>
        <taxon>Lamiales</taxon>
        <taxon>Lamiaceae</taxon>
        <taxon>Nepetoideae</taxon>
        <taxon>Mentheae</taxon>
        <taxon>Salviinae</taxon>
        <taxon>Salvia</taxon>
        <taxon>Salvia subgen. Calosphace</taxon>
    </lineage>
</organism>
<name>A0ABD1HUY0_SALDI</name>
<dbReference type="EMBL" id="JBEAFC010000004">
    <property type="protein sequence ID" value="KAL1560256.1"/>
    <property type="molecule type" value="Genomic_DNA"/>
</dbReference>
<dbReference type="AlphaFoldDB" id="A0ABD1HUY0"/>
<evidence type="ECO:0000313" key="2">
    <source>
        <dbReference type="Proteomes" id="UP001567538"/>
    </source>
</evidence>
<comment type="caution">
    <text evidence="1">The sequence shown here is derived from an EMBL/GenBank/DDBJ whole genome shotgun (WGS) entry which is preliminary data.</text>
</comment>
<gene>
    <name evidence="1" type="ORF">AAHA92_10492</name>
</gene>
<sequence>MKFAIEALLADKPLAIASSTDRSDELRKLSASHLLSFWLGKLASCCYFGGLAASYPDSLLFRGICRKLSKGERLFGLPFVKPALEWLNLNSRSSFFSFVLMRPAKESDSLEGKSATTSGNIFFGMVNYWTCADR</sequence>
<keyword evidence="2" id="KW-1185">Reference proteome</keyword>
<protein>
    <submittedName>
        <fullName evidence="1">Uncharacterized protein</fullName>
    </submittedName>
</protein>
<evidence type="ECO:0000313" key="1">
    <source>
        <dbReference type="EMBL" id="KAL1560256.1"/>
    </source>
</evidence>
<proteinExistence type="predicted"/>